<name>A0AAW1TZ58_9CUCU</name>
<dbReference type="PANTHER" id="PTHR12892:SF11">
    <property type="entry name" value="POST-GPI ATTACHMENT TO PROTEINS FACTOR 2"/>
    <property type="match status" value="1"/>
</dbReference>
<protein>
    <recommendedName>
        <fullName evidence="9">CWH43-like N-terminal domain-containing protein</fullName>
    </recommendedName>
</protein>
<evidence type="ECO:0000259" key="9">
    <source>
        <dbReference type="Pfam" id="PF10277"/>
    </source>
</evidence>
<evidence type="ECO:0000256" key="2">
    <source>
        <dbReference type="ARBA" id="ARBA00007414"/>
    </source>
</evidence>
<dbReference type="Pfam" id="PF10277">
    <property type="entry name" value="Frag1"/>
    <property type="match status" value="1"/>
</dbReference>
<feature type="transmembrane region" description="Helical" evidence="8">
    <location>
        <begin position="113"/>
        <end position="136"/>
    </location>
</feature>
<keyword evidence="11" id="KW-1185">Reference proteome</keyword>
<evidence type="ECO:0000256" key="7">
    <source>
        <dbReference type="ARBA" id="ARBA00023136"/>
    </source>
</evidence>
<dbReference type="InterPro" id="IPR019402">
    <property type="entry name" value="CWH43_N"/>
</dbReference>
<evidence type="ECO:0000313" key="11">
    <source>
        <dbReference type="Proteomes" id="UP001431783"/>
    </source>
</evidence>
<dbReference type="GO" id="GO:0006506">
    <property type="term" value="P:GPI anchor biosynthetic process"/>
    <property type="evidence" value="ECO:0007669"/>
    <property type="project" value="UniProtKB-KW"/>
</dbReference>
<dbReference type="AlphaFoldDB" id="A0AAW1TZ58"/>
<feature type="transmembrane region" description="Helical" evidence="8">
    <location>
        <begin position="27"/>
        <end position="48"/>
    </location>
</feature>
<dbReference type="EMBL" id="JARQZJ010000034">
    <property type="protein sequence ID" value="KAK9875560.1"/>
    <property type="molecule type" value="Genomic_DNA"/>
</dbReference>
<keyword evidence="6" id="KW-0333">Golgi apparatus</keyword>
<dbReference type="GO" id="GO:0000139">
    <property type="term" value="C:Golgi membrane"/>
    <property type="evidence" value="ECO:0007669"/>
    <property type="project" value="UniProtKB-SubCell"/>
</dbReference>
<keyword evidence="3" id="KW-0337">GPI-anchor biosynthesis</keyword>
<comment type="caution">
    <text evidence="10">The sequence shown here is derived from an EMBL/GenBank/DDBJ whole genome shotgun (WGS) entry which is preliminary data.</text>
</comment>
<gene>
    <name evidence="10" type="ORF">WA026_009366</name>
</gene>
<keyword evidence="4 8" id="KW-0812">Transmembrane</keyword>
<evidence type="ECO:0000256" key="6">
    <source>
        <dbReference type="ARBA" id="ARBA00023034"/>
    </source>
</evidence>
<sequence>MPEEARYALLYSDYEIKPCLRIPFEKFALFILTLPLCAFLFCIIYSVLFHFESATGTHCHVYNILPSISAAIGNFSPQREVWQAAILLQSIPRFYIAVIYLQFHHGMLYPKDAWMGNFALLLNLVENISLIILSFWTSSMHYYVHEKAFITFILMSEFYMILICIMQSRFKRHNRRSFKWKKRLFSTNISCIILGAYCYMRHNYLCEPYVYSFFAFAEYIVVLTNMAFHTTAYFDFKNRDFVLYRYGAAITER</sequence>
<keyword evidence="5 8" id="KW-1133">Transmembrane helix</keyword>
<feature type="transmembrane region" description="Helical" evidence="8">
    <location>
        <begin position="208"/>
        <end position="228"/>
    </location>
</feature>
<feature type="transmembrane region" description="Helical" evidence="8">
    <location>
        <begin position="185"/>
        <end position="202"/>
    </location>
</feature>
<organism evidence="10 11">
    <name type="scientific">Henosepilachna vigintioctopunctata</name>
    <dbReference type="NCBI Taxonomy" id="420089"/>
    <lineage>
        <taxon>Eukaryota</taxon>
        <taxon>Metazoa</taxon>
        <taxon>Ecdysozoa</taxon>
        <taxon>Arthropoda</taxon>
        <taxon>Hexapoda</taxon>
        <taxon>Insecta</taxon>
        <taxon>Pterygota</taxon>
        <taxon>Neoptera</taxon>
        <taxon>Endopterygota</taxon>
        <taxon>Coleoptera</taxon>
        <taxon>Polyphaga</taxon>
        <taxon>Cucujiformia</taxon>
        <taxon>Coccinelloidea</taxon>
        <taxon>Coccinellidae</taxon>
        <taxon>Epilachninae</taxon>
        <taxon>Epilachnini</taxon>
        <taxon>Henosepilachna</taxon>
    </lineage>
</organism>
<feature type="domain" description="CWH43-like N-terminal" evidence="9">
    <location>
        <begin position="27"/>
        <end position="238"/>
    </location>
</feature>
<dbReference type="PANTHER" id="PTHR12892">
    <property type="entry name" value="FGF RECEPTOR ACTIVATING PROTEIN 1"/>
    <property type="match status" value="1"/>
</dbReference>
<proteinExistence type="inferred from homology"/>
<evidence type="ECO:0000256" key="3">
    <source>
        <dbReference type="ARBA" id="ARBA00022502"/>
    </source>
</evidence>
<feature type="transmembrane region" description="Helical" evidence="8">
    <location>
        <begin position="81"/>
        <end position="101"/>
    </location>
</feature>
<dbReference type="GO" id="GO:0005789">
    <property type="term" value="C:endoplasmic reticulum membrane"/>
    <property type="evidence" value="ECO:0007669"/>
    <property type="project" value="TreeGrafter"/>
</dbReference>
<evidence type="ECO:0000256" key="5">
    <source>
        <dbReference type="ARBA" id="ARBA00022989"/>
    </source>
</evidence>
<evidence type="ECO:0000313" key="10">
    <source>
        <dbReference type="EMBL" id="KAK9875560.1"/>
    </source>
</evidence>
<accession>A0AAW1TZ58</accession>
<comment type="subcellular location">
    <subcellularLocation>
        <location evidence="1">Golgi apparatus membrane</location>
        <topology evidence="1">Multi-pass membrane protein</topology>
    </subcellularLocation>
</comment>
<evidence type="ECO:0000256" key="1">
    <source>
        <dbReference type="ARBA" id="ARBA00004653"/>
    </source>
</evidence>
<dbReference type="Proteomes" id="UP001431783">
    <property type="component" value="Unassembled WGS sequence"/>
</dbReference>
<keyword evidence="7 8" id="KW-0472">Membrane</keyword>
<dbReference type="InterPro" id="IPR039545">
    <property type="entry name" value="PGAP2"/>
</dbReference>
<comment type="similarity">
    <text evidence="2">Belongs to the PGAP2 family.</text>
</comment>
<feature type="transmembrane region" description="Helical" evidence="8">
    <location>
        <begin position="148"/>
        <end position="165"/>
    </location>
</feature>
<evidence type="ECO:0000256" key="4">
    <source>
        <dbReference type="ARBA" id="ARBA00022692"/>
    </source>
</evidence>
<evidence type="ECO:0000256" key="8">
    <source>
        <dbReference type="SAM" id="Phobius"/>
    </source>
</evidence>
<reference evidence="10 11" key="1">
    <citation type="submission" date="2023-03" db="EMBL/GenBank/DDBJ databases">
        <title>Genome insight into feeding habits of ladybird beetles.</title>
        <authorList>
            <person name="Li H.-S."/>
            <person name="Huang Y.-H."/>
            <person name="Pang H."/>
        </authorList>
    </citation>
    <scope>NUCLEOTIDE SEQUENCE [LARGE SCALE GENOMIC DNA]</scope>
    <source>
        <strain evidence="10">SYSU_2023b</strain>
        <tissue evidence="10">Whole body</tissue>
    </source>
</reference>